<name>A0A4Y7SWV5_COPMI</name>
<comment type="caution">
    <text evidence="1">The sequence shown here is derived from an EMBL/GenBank/DDBJ whole genome shotgun (WGS) entry which is preliminary data.</text>
</comment>
<proteinExistence type="predicted"/>
<evidence type="ECO:0000313" key="2">
    <source>
        <dbReference type="Proteomes" id="UP000298030"/>
    </source>
</evidence>
<evidence type="ECO:0000313" key="1">
    <source>
        <dbReference type="EMBL" id="TEB26191.1"/>
    </source>
</evidence>
<dbReference type="AlphaFoldDB" id="A0A4Y7SWV5"/>
<dbReference type="Proteomes" id="UP000298030">
    <property type="component" value="Unassembled WGS sequence"/>
</dbReference>
<sequence>MAQLLRSAKSGNDWSDNELFAFNISIQDVDVATFFGVPGPQLPPTTVSPVILNNTHRPPPPAVISKEDRPFFRYLERANTHEAAVNDFAGHILRMLDFDDSDRSIATRRELSFTMCGSRVWAKADIVGLDSDAEYSLVVQDGSRTPVTDEPKAQLIASAIAAFVENNGFRVPPLPQQTIPAMTMAGPCPVFYKVPVTQSLVDTLVTARYPLS</sequence>
<protein>
    <submittedName>
        <fullName evidence="1">Uncharacterized protein</fullName>
    </submittedName>
</protein>
<organism evidence="1 2">
    <name type="scientific">Coprinellus micaceus</name>
    <name type="common">Glistening ink-cap mushroom</name>
    <name type="synonym">Coprinus micaceus</name>
    <dbReference type="NCBI Taxonomy" id="71717"/>
    <lineage>
        <taxon>Eukaryota</taxon>
        <taxon>Fungi</taxon>
        <taxon>Dikarya</taxon>
        <taxon>Basidiomycota</taxon>
        <taxon>Agaricomycotina</taxon>
        <taxon>Agaricomycetes</taxon>
        <taxon>Agaricomycetidae</taxon>
        <taxon>Agaricales</taxon>
        <taxon>Agaricineae</taxon>
        <taxon>Psathyrellaceae</taxon>
        <taxon>Coprinellus</taxon>
    </lineage>
</organism>
<dbReference type="OrthoDB" id="3213671at2759"/>
<feature type="non-terminal residue" evidence="1">
    <location>
        <position position="212"/>
    </location>
</feature>
<dbReference type="EMBL" id="QPFP01000050">
    <property type="protein sequence ID" value="TEB26191.1"/>
    <property type="molecule type" value="Genomic_DNA"/>
</dbReference>
<reference evidence="1 2" key="1">
    <citation type="journal article" date="2019" name="Nat. Ecol. Evol.">
        <title>Megaphylogeny resolves global patterns of mushroom evolution.</title>
        <authorList>
            <person name="Varga T."/>
            <person name="Krizsan K."/>
            <person name="Foldi C."/>
            <person name="Dima B."/>
            <person name="Sanchez-Garcia M."/>
            <person name="Sanchez-Ramirez S."/>
            <person name="Szollosi G.J."/>
            <person name="Szarkandi J.G."/>
            <person name="Papp V."/>
            <person name="Albert L."/>
            <person name="Andreopoulos W."/>
            <person name="Angelini C."/>
            <person name="Antonin V."/>
            <person name="Barry K.W."/>
            <person name="Bougher N.L."/>
            <person name="Buchanan P."/>
            <person name="Buyck B."/>
            <person name="Bense V."/>
            <person name="Catcheside P."/>
            <person name="Chovatia M."/>
            <person name="Cooper J."/>
            <person name="Damon W."/>
            <person name="Desjardin D."/>
            <person name="Finy P."/>
            <person name="Geml J."/>
            <person name="Haridas S."/>
            <person name="Hughes K."/>
            <person name="Justo A."/>
            <person name="Karasinski D."/>
            <person name="Kautmanova I."/>
            <person name="Kiss B."/>
            <person name="Kocsube S."/>
            <person name="Kotiranta H."/>
            <person name="LaButti K.M."/>
            <person name="Lechner B.E."/>
            <person name="Liimatainen K."/>
            <person name="Lipzen A."/>
            <person name="Lukacs Z."/>
            <person name="Mihaltcheva S."/>
            <person name="Morgado L.N."/>
            <person name="Niskanen T."/>
            <person name="Noordeloos M.E."/>
            <person name="Ohm R.A."/>
            <person name="Ortiz-Santana B."/>
            <person name="Ovrebo C."/>
            <person name="Racz N."/>
            <person name="Riley R."/>
            <person name="Savchenko A."/>
            <person name="Shiryaev A."/>
            <person name="Soop K."/>
            <person name="Spirin V."/>
            <person name="Szebenyi C."/>
            <person name="Tomsovsky M."/>
            <person name="Tulloss R.E."/>
            <person name="Uehling J."/>
            <person name="Grigoriev I.V."/>
            <person name="Vagvolgyi C."/>
            <person name="Papp T."/>
            <person name="Martin F.M."/>
            <person name="Miettinen O."/>
            <person name="Hibbett D.S."/>
            <person name="Nagy L.G."/>
        </authorList>
    </citation>
    <scope>NUCLEOTIDE SEQUENCE [LARGE SCALE GENOMIC DNA]</scope>
    <source>
        <strain evidence="1 2">FP101781</strain>
    </source>
</reference>
<gene>
    <name evidence="1" type="ORF">FA13DRAFT_1610377</name>
</gene>
<keyword evidence="2" id="KW-1185">Reference proteome</keyword>
<accession>A0A4Y7SWV5</accession>